<protein>
    <submittedName>
        <fullName evidence="1">Uncharacterized protein</fullName>
    </submittedName>
</protein>
<dbReference type="AlphaFoldDB" id="A0A1I3V7T3"/>
<evidence type="ECO:0000313" key="2">
    <source>
        <dbReference type="Proteomes" id="UP000198670"/>
    </source>
</evidence>
<dbReference type="STRING" id="1477437.SAMN05444682_1162"/>
<proteinExistence type="predicted"/>
<organism evidence="1 2">
    <name type="scientific">Parapedobacter indicus</name>
    <dbReference type="NCBI Taxonomy" id="1477437"/>
    <lineage>
        <taxon>Bacteria</taxon>
        <taxon>Pseudomonadati</taxon>
        <taxon>Bacteroidota</taxon>
        <taxon>Sphingobacteriia</taxon>
        <taxon>Sphingobacteriales</taxon>
        <taxon>Sphingobacteriaceae</taxon>
        <taxon>Parapedobacter</taxon>
    </lineage>
</organism>
<keyword evidence="2" id="KW-1185">Reference proteome</keyword>
<evidence type="ECO:0000313" key="1">
    <source>
        <dbReference type="EMBL" id="SFJ91468.1"/>
    </source>
</evidence>
<gene>
    <name evidence="1" type="ORF">SAMN05444682_1162</name>
</gene>
<dbReference type="Proteomes" id="UP000198670">
    <property type="component" value="Unassembled WGS sequence"/>
</dbReference>
<dbReference type="EMBL" id="FOQO01000016">
    <property type="protein sequence ID" value="SFJ91468.1"/>
    <property type="molecule type" value="Genomic_DNA"/>
</dbReference>
<accession>A0A1I3V7T3</accession>
<reference evidence="1 2" key="1">
    <citation type="submission" date="2016-10" db="EMBL/GenBank/DDBJ databases">
        <authorList>
            <person name="de Groot N.N."/>
        </authorList>
    </citation>
    <scope>NUCLEOTIDE SEQUENCE [LARGE SCALE GENOMIC DNA]</scope>
    <source>
        <strain evidence="1 2">RK1</strain>
    </source>
</reference>
<name>A0A1I3V7T3_9SPHI</name>
<sequence length="32" mass="3688">MLAILVEIGNFESDSVNCSSIKKSWQLFWNNN</sequence>